<dbReference type="InterPro" id="IPR039420">
    <property type="entry name" value="WalR-like"/>
</dbReference>
<keyword evidence="1 3" id="KW-0597">Phosphoprotein</keyword>
<proteinExistence type="predicted"/>
<evidence type="ECO:0000259" key="4">
    <source>
        <dbReference type="PROSITE" id="PS50043"/>
    </source>
</evidence>
<evidence type="ECO:0000256" key="1">
    <source>
        <dbReference type="ARBA" id="ARBA00022553"/>
    </source>
</evidence>
<keyword evidence="7" id="KW-1185">Reference proteome</keyword>
<dbReference type="PROSITE" id="PS50043">
    <property type="entry name" value="HTH_LUXR_2"/>
    <property type="match status" value="1"/>
</dbReference>
<name>A0A1G9J4K8_9BACT</name>
<dbReference type="GO" id="GO:0003677">
    <property type="term" value="F:DNA binding"/>
    <property type="evidence" value="ECO:0007669"/>
    <property type="project" value="UniProtKB-KW"/>
</dbReference>
<keyword evidence="2 6" id="KW-0238">DNA-binding</keyword>
<dbReference type="PANTHER" id="PTHR43214:SF17">
    <property type="entry name" value="TRANSCRIPTIONAL REGULATORY PROTEIN RCSB"/>
    <property type="match status" value="1"/>
</dbReference>
<dbReference type="AlphaFoldDB" id="A0A1G9J4K8"/>
<dbReference type="PANTHER" id="PTHR43214">
    <property type="entry name" value="TWO-COMPONENT RESPONSE REGULATOR"/>
    <property type="match status" value="1"/>
</dbReference>
<accession>A0A1G9J4K8</accession>
<dbReference type="InterPro" id="IPR058245">
    <property type="entry name" value="NreC/VraR/RcsB-like_REC"/>
</dbReference>
<sequence length="205" mass="23112">MSPIRIILADDHPIFLQGLTQLLADFPDLEVVATARSGLELLARLAAHPCEVVILDLRMPQLDGLQATYRIRQEYPAVKIIMLTVEDHPHIARQALYGGASAYLFKSSSLQEVHLAIRKAMQNELYIGEELRESLQEQWSETELSERELEILGLLARGHTSNEIAQQLKISIMTVNTHRRNILKKAGVKNTAELVRLALRYGLVD</sequence>
<dbReference type="InterPro" id="IPR011006">
    <property type="entry name" value="CheY-like_superfamily"/>
</dbReference>
<feature type="domain" description="HTH luxR-type" evidence="4">
    <location>
        <begin position="137"/>
        <end position="202"/>
    </location>
</feature>
<dbReference type="InterPro" id="IPR000792">
    <property type="entry name" value="Tscrpt_reg_LuxR_C"/>
</dbReference>
<dbReference type="RefSeq" id="WP_089683263.1">
    <property type="nucleotide sequence ID" value="NZ_FNFO01000005.1"/>
</dbReference>
<dbReference type="Gene3D" id="3.40.50.2300">
    <property type="match status" value="1"/>
</dbReference>
<protein>
    <submittedName>
        <fullName evidence="6">DNA-binding response regulator, NarL/FixJ family, contains REC and HTH domains</fullName>
    </submittedName>
</protein>
<dbReference type="SUPFAM" id="SSF46894">
    <property type="entry name" value="C-terminal effector domain of the bipartite response regulators"/>
    <property type="match status" value="1"/>
</dbReference>
<dbReference type="InterPro" id="IPR016032">
    <property type="entry name" value="Sig_transdc_resp-reg_C-effctor"/>
</dbReference>
<dbReference type="CDD" id="cd17535">
    <property type="entry name" value="REC_NarL-like"/>
    <property type="match status" value="1"/>
</dbReference>
<evidence type="ECO:0000313" key="6">
    <source>
        <dbReference type="EMBL" id="SDL32271.1"/>
    </source>
</evidence>
<dbReference type="STRING" id="1075417.SAMN05421823_105197"/>
<dbReference type="GO" id="GO:0000160">
    <property type="term" value="P:phosphorelay signal transduction system"/>
    <property type="evidence" value="ECO:0007669"/>
    <property type="project" value="InterPro"/>
</dbReference>
<dbReference type="PROSITE" id="PS50110">
    <property type="entry name" value="RESPONSE_REGULATORY"/>
    <property type="match status" value="1"/>
</dbReference>
<dbReference type="Pfam" id="PF00196">
    <property type="entry name" value="GerE"/>
    <property type="match status" value="1"/>
</dbReference>
<evidence type="ECO:0000256" key="3">
    <source>
        <dbReference type="PROSITE-ProRule" id="PRU00169"/>
    </source>
</evidence>
<dbReference type="EMBL" id="FNFO01000005">
    <property type="protein sequence ID" value="SDL32271.1"/>
    <property type="molecule type" value="Genomic_DNA"/>
</dbReference>
<dbReference type="Pfam" id="PF00072">
    <property type="entry name" value="Response_reg"/>
    <property type="match status" value="1"/>
</dbReference>
<gene>
    <name evidence="6" type="ORF">SAMN05421823_105197</name>
</gene>
<dbReference type="GO" id="GO:0006355">
    <property type="term" value="P:regulation of DNA-templated transcription"/>
    <property type="evidence" value="ECO:0007669"/>
    <property type="project" value="InterPro"/>
</dbReference>
<dbReference type="SUPFAM" id="SSF52172">
    <property type="entry name" value="CheY-like"/>
    <property type="match status" value="1"/>
</dbReference>
<dbReference type="InterPro" id="IPR001789">
    <property type="entry name" value="Sig_transdc_resp-reg_receiver"/>
</dbReference>
<dbReference type="PRINTS" id="PR00038">
    <property type="entry name" value="HTHLUXR"/>
</dbReference>
<evidence type="ECO:0000313" key="7">
    <source>
        <dbReference type="Proteomes" id="UP000198510"/>
    </source>
</evidence>
<feature type="domain" description="Response regulatory" evidence="5">
    <location>
        <begin position="5"/>
        <end position="121"/>
    </location>
</feature>
<feature type="modified residue" description="4-aspartylphosphate" evidence="3">
    <location>
        <position position="56"/>
    </location>
</feature>
<dbReference type="Proteomes" id="UP000198510">
    <property type="component" value="Unassembled WGS sequence"/>
</dbReference>
<evidence type="ECO:0000256" key="2">
    <source>
        <dbReference type="ARBA" id="ARBA00023125"/>
    </source>
</evidence>
<dbReference type="PROSITE" id="PS00622">
    <property type="entry name" value="HTH_LUXR_1"/>
    <property type="match status" value="1"/>
</dbReference>
<dbReference type="CDD" id="cd06170">
    <property type="entry name" value="LuxR_C_like"/>
    <property type="match status" value="1"/>
</dbReference>
<evidence type="ECO:0000259" key="5">
    <source>
        <dbReference type="PROSITE" id="PS50110"/>
    </source>
</evidence>
<reference evidence="6 7" key="1">
    <citation type="submission" date="2016-10" db="EMBL/GenBank/DDBJ databases">
        <authorList>
            <person name="de Groot N.N."/>
        </authorList>
    </citation>
    <scope>NUCLEOTIDE SEQUENCE [LARGE SCALE GENOMIC DNA]</scope>
    <source>
        <strain evidence="6 7">DSM 25186</strain>
    </source>
</reference>
<dbReference type="SMART" id="SM00448">
    <property type="entry name" value="REC"/>
    <property type="match status" value="1"/>
</dbReference>
<dbReference type="SMART" id="SM00421">
    <property type="entry name" value="HTH_LUXR"/>
    <property type="match status" value="1"/>
</dbReference>
<organism evidence="6 7">
    <name type="scientific">Catalinimonas alkaloidigena</name>
    <dbReference type="NCBI Taxonomy" id="1075417"/>
    <lineage>
        <taxon>Bacteria</taxon>
        <taxon>Pseudomonadati</taxon>
        <taxon>Bacteroidota</taxon>
        <taxon>Cytophagia</taxon>
        <taxon>Cytophagales</taxon>
        <taxon>Catalimonadaceae</taxon>
        <taxon>Catalinimonas</taxon>
    </lineage>
</organism>
<dbReference type="OrthoDB" id="9797341at2"/>